<evidence type="ECO:0000313" key="3">
    <source>
        <dbReference type="Proteomes" id="UP000799539"/>
    </source>
</evidence>
<feature type="region of interest" description="Disordered" evidence="1">
    <location>
        <begin position="109"/>
        <end position="163"/>
    </location>
</feature>
<feature type="region of interest" description="Disordered" evidence="1">
    <location>
        <begin position="40"/>
        <end position="59"/>
    </location>
</feature>
<evidence type="ECO:0000313" key="2">
    <source>
        <dbReference type="EMBL" id="KAF2207636.1"/>
    </source>
</evidence>
<proteinExistence type="predicted"/>
<reference evidence="2" key="1">
    <citation type="journal article" date="2020" name="Stud. Mycol.">
        <title>101 Dothideomycetes genomes: a test case for predicting lifestyles and emergence of pathogens.</title>
        <authorList>
            <person name="Haridas S."/>
            <person name="Albert R."/>
            <person name="Binder M."/>
            <person name="Bloem J."/>
            <person name="Labutti K."/>
            <person name="Salamov A."/>
            <person name="Andreopoulos B."/>
            <person name="Baker S."/>
            <person name="Barry K."/>
            <person name="Bills G."/>
            <person name="Bluhm B."/>
            <person name="Cannon C."/>
            <person name="Castanera R."/>
            <person name="Culley D."/>
            <person name="Daum C."/>
            <person name="Ezra D."/>
            <person name="Gonzalez J."/>
            <person name="Henrissat B."/>
            <person name="Kuo A."/>
            <person name="Liang C."/>
            <person name="Lipzen A."/>
            <person name="Lutzoni F."/>
            <person name="Magnuson J."/>
            <person name="Mondo S."/>
            <person name="Nolan M."/>
            <person name="Ohm R."/>
            <person name="Pangilinan J."/>
            <person name="Park H.-J."/>
            <person name="Ramirez L."/>
            <person name="Alfaro M."/>
            <person name="Sun H."/>
            <person name="Tritt A."/>
            <person name="Yoshinaga Y."/>
            <person name="Zwiers L.-H."/>
            <person name="Turgeon B."/>
            <person name="Goodwin S."/>
            <person name="Spatafora J."/>
            <person name="Crous P."/>
            <person name="Grigoriev I."/>
        </authorList>
    </citation>
    <scope>NUCLEOTIDE SEQUENCE</scope>
    <source>
        <strain evidence="2">SCOH1-5</strain>
    </source>
</reference>
<dbReference type="EMBL" id="ML992701">
    <property type="protein sequence ID" value="KAF2207636.1"/>
    <property type="molecule type" value="Genomic_DNA"/>
</dbReference>
<feature type="compositionally biased region" description="Basic residues" evidence="1">
    <location>
        <begin position="149"/>
        <end position="159"/>
    </location>
</feature>
<dbReference type="OrthoDB" id="3648773at2759"/>
<keyword evidence="3" id="KW-1185">Reference proteome</keyword>
<dbReference type="Proteomes" id="UP000799539">
    <property type="component" value="Unassembled WGS sequence"/>
</dbReference>
<name>A0A6A6F1L3_9PEZI</name>
<dbReference type="AlphaFoldDB" id="A0A6A6F1L3"/>
<evidence type="ECO:0000256" key="1">
    <source>
        <dbReference type="SAM" id="MobiDB-lite"/>
    </source>
</evidence>
<gene>
    <name evidence="2" type="ORF">CERZMDRAFT_91727</name>
</gene>
<organism evidence="2 3">
    <name type="scientific">Cercospora zeae-maydis SCOH1-5</name>
    <dbReference type="NCBI Taxonomy" id="717836"/>
    <lineage>
        <taxon>Eukaryota</taxon>
        <taxon>Fungi</taxon>
        <taxon>Dikarya</taxon>
        <taxon>Ascomycota</taxon>
        <taxon>Pezizomycotina</taxon>
        <taxon>Dothideomycetes</taxon>
        <taxon>Dothideomycetidae</taxon>
        <taxon>Mycosphaerellales</taxon>
        <taxon>Mycosphaerellaceae</taxon>
        <taxon>Cercospora</taxon>
    </lineage>
</organism>
<accession>A0A6A6F1L3</accession>
<sequence length="192" mass="21535">MEEDDEECDEAVLGFEQNVPDHLPKSPLCPLHPKHKSGGKAICPLHGRYKPAKRPPSPMHKMEIVFDTRDGDRAGATLGNQSSTLLSPATGIDGTEAYLKRATITSQQTFRSAENRRRMQHTSSMGSDGAESFGLSQSEISSEADAWSRPRRRRVHGLQRRSSECARGRTLFRGESAVDIRTRRARQYRERC</sequence>
<protein>
    <submittedName>
        <fullName evidence="2">Uncharacterized protein</fullName>
    </submittedName>
</protein>